<dbReference type="AlphaFoldDB" id="A0A2I0U298"/>
<gene>
    <name evidence="1" type="ORF">llap_9494</name>
</gene>
<evidence type="ECO:0000313" key="1">
    <source>
        <dbReference type="EMBL" id="PKU40200.1"/>
    </source>
</evidence>
<dbReference type="EMBL" id="KZ506318">
    <property type="protein sequence ID" value="PKU40200.1"/>
    <property type="molecule type" value="Genomic_DNA"/>
</dbReference>
<accession>A0A2I0U298</accession>
<reference evidence="2" key="1">
    <citation type="submission" date="2017-11" db="EMBL/GenBank/DDBJ databases">
        <authorList>
            <person name="Lima N.C."/>
            <person name="Parody-Merino A.M."/>
            <person name="Battley P.F."/>
            <person name="Fidler A.E."/>
            <person name="Prosdocimi F."/>
        </authorList>
    </citation>
    <scope>NUCLEOTIDE SEQUENCE [LARGE SCALE GENOMIC DNA]</scope>
</reference>
<protein>
    <recommendedName>
        <fullName evidence="3">Rna-directed dna polymerase from mobile element jockey-like</fullName>
    </recommendedName>
</protein>
<dbReference type="Proteomes" id="UP000233556">
    <property type="component" value="Unassembled WGS sequence"/>
</dbReference>
<name>A0A2I0U298_LIMLA</name>
<organism evidence="1 2">
    <name type="scientific">Limosa lapponica baueri</name>
    <dbReference type="NCBI Taxonomy" id="1758121"/>
    <lineage>
        <taxon>Eukaryota</taxon>
        <taxon>Metazoa</taxon>
        <taxon>Chordata</taxon>
        <taxon>Craniata</taxon>
        <taxon>Vertebrata</taxon>
        <taxon>Euteleostomi</taxon>
        <taxon>Archelosauria</taxon>
        <taxon>Archosauria</taxon>
        <taxon>Dinosauria</taxon>
        <taxon>Saurischia</taxon>
        <taxon>Theropoda</taxon>
        <taxon>Coelurosauria</taxon>
        <taxon>Aves</taxon>
        <taxon>Neognathae</taxon>
        <taxon>Neoaves</taxon>
        <taxon>Charadriiformes</taxon>
        <taxon>Scolopacidae</taxon>
        <taxon>Limosa</taxon>
    </lineage>
</organism>
<sequence length="96" mass="10959">MEKDLGGCIDGKLTMSQQYALAAKRANHVLGCLKHSITSCLRYYKRVVALTHFCVFCQALKFADVMIRCDRKMLHMTQCNRLTFPSTFFVHALPQS</sequence>
<dbReference type="OrthoDB" id="156886at2759"/>
<evidence type="ECO:0000313" key="2">
    <source>
        <dbReference type="Proteomes" id="UP000233556"/>
    </source>
</evidence>
<keyword evidence="2" id="KW-1185">Reference proteome</keyword>
<proteinExistence type="predicted"/>
<evidence type="ECO:0008006" key="3">
    <source>
        <dbReference type="Google" id="ProtNLM"/>
    </source>
</evidence>
<reference evidence="2" key="2">
    <citation type="submission" date="2017-12" db="EMBL/GenBank/DDBJ databases">
        <title>Genome sequence of the Bar-tailed Godwit (Limosa lapponica baueri).</title>
        <authorList>
            <person name="Lima N.C.B."/>
            <person name="Parody-Merino A.M."/>
            <person name="Battley P.F."/>
            <person name="Fidler A.E."/>
            <person name="Prosdocimi F."/>
        </authorList>
    </citation>
    <scope>NUCLEOTIDE SEQUENCE [LARGE SCALE GENOMIC DNA]</scope>
</reference>